<dbReference type="EMBL" id="AM746676">
    <property type="protein sequence ID" value="CAN93927.1"/>
    <property type="molecule type" value="Genomic_DNA"/>
</dbReference>
<proteinExistence type="predicted"/>
<dbReference type="eggNOG" id="ENOG5031VR5">
    <property type="taxonomic scope" value="Bacteria"/>
</dbReference>
<feature type="compositionally biased region" description="Low complexity" evidence="1">
    <location>
        <begin position="47"/>
        <end position="59"/>
    </location>
</feature>
<evidence type="ECO:0000256" key="2">
    <source>
        <dbReference type="SAM" id="Phobius"/>
    </source>
</evidence>
<reference evidence="3 4" key="1">
    <citation type="journal article" date="2007" name="Nat. Biotechnol.">
        <title>Complete genome sequence of the myxobacterium Sorangium cellulosum.</title>
        <authorList>
            <person name="Schneiker S."/>
            <person name="Perlova O."/>
            <person name="Kaiser O."/>
            <person name="Gerth K."/>
            <person name="Alici A."/>
            <person name="Altmeyer M.O."/>
            <person name="Bartels D."/>
            <person name="Bekel T."/>
            <person name="Beyer S."/>
            <person name="Bode E."/>
            <person name="Bode H.B."/>
            <person name="Bolten C.J."/>
            <person name="Choudhuri J.V."/>
            <person name="Doss S."/>
            <person name="Elnakady Y.A."/>
            <person name="Frank B."/>
            <person name="Gaigalat L."/>
            <person name="Goesmann A."/>
            <person name="Groeger C."/>
            <person name="Gross F."/>
            <person name="Jelsbak L."/>
            <person name="Jelsbak L."/>
            <person name="Kalinowski J."/>
            <person name="Kegler C."/>
            <person name="Knauber T."/>
            <person name="Konietzny S."/>
            <person name="Kopp M."/>
            <person name="Krause L."/>
            <person name="Krug D."/>
            <person name="Linke B."/>
            <person name="Mahmud T."/>
            <person name="Martinez-Arias R."/>
            <person name="McHardy A.C."/>
            <person name="Merai M."/>
            <person name="Meyer F."/>
            <person name="Mormann S."/>
            <person name="Munoz-Dorado J."/>
            <person name="Perez J."/>
            <person name="Pradella S."/>
            <person name="Rachid S."/>
            <person name="Raddatz G."/>
            <person name="Rosenau F."/>
            <person name="Rueckert C."/>
            <person name="Sasse F."/>
            <person name="Scharfe M."/>
            <person name="Schuster S.C."/>
            <person name="Suen G."/>
            <person name="Treuner-Lange A."/>
            <person name="Velicer G.J."/>
            <person name="Vorholter F.-J."/>
            <person name="Weissman K.J."/>
            <person name="Welch R.D."/>
            <person name="Wenzel S.C."/>
            <person name="Whitworth D.E."/>
            <person name="Wilhelm S."/>
            <person name="Wittmann C."/>
            <person name="Bloecker H."/>
            <person name="Puehler A."/>
            <person name="Mueller R."/>
        </authorList>
    </citation>
    <scope>NUCLEOTIDE SEQUENCE [LARGE SCALE GENOMIC DNA]</scope>
    <source>
        <strain evidence="4">So ce56</strain>
    </source>
</reference>
<evidence type="ECO:0000313" key="3">
    <source>
        <dbReference type="EMBL" id="CAN93927.1"/>
    </source>
</evidence>
<keyword evidence="2" id="KW-1133">Transmembrane helix</keyword>
<dbReference type="KEGG" id="scl:sce3767"/>
<dbReference type="Proteomes" id="UP000002139">
    <property type="component" value="Chromosome"/>
</dbReference>
<keyword evidence="2" id="KW-0812">Transmembrane</keyword>
<sequence length="357" mass="37102">MGTDRDQPRVLSGRRARQLRDALLLAASLGVVGGALLLRRSRASSASPAPAHASASAEPSPLPRGGEPERAALDQHEAQAGCGFADQGFGVYERWRPLPLGRLLVPPAHAIRSDGGYDLLIHFHGAEPVRKVLAPRGMDLVIAGVDVGTRSSEYARALEGGSWDVLLQAIDREVESASGSAGARMRRLVLSSWSAGSGAIGRIIERGSSHVDALILLDSLYGSYMPGQTSLAQGQLAPYVALANAAARGAPVFYLTHTDIPTSGYASTKEAATFLLRELGATPIAVTSSGDEAPSAAPGAPGDGAAEAGDALRLTRMYDGGSLYVRGYAGAGPGEHCAQLRLLPAILAEHVLPALRR</sequence>
<evidence type="ECO:0000313" key="4">
    <source>
        <dbReference type="Proteomes" id="UP000002139"/>
    </source>
</evidence>
<name>A9GWG7_SORC5</name>
<dbReference type="HOGENOM" id="CLU_775903_0_0_7"/>
<keyword evidence="2" id="KW-0472">Membrane</keyword>
<organism evidence="3 4">
    <name type="scientific">Sorangium cellulosum (strain So ce56)</name>
    <name type="common">Polyangium cellulosum (strain So ce56)</name>
    <dbReference type="NCBI Taxonomy" id="448385"/>
    <lineage>
        <taxon>Bacteria</taxon>
        <taxon>Pseudomonadati</taxon>
        <taxon>Myxococcota</taxon>
        <taxon>Polyangia</taxon>
        <taxon>Polyangiales</taxon>
        <taxon>Polyangiaceae</taxon>
        <taxon>Sorangium</taxon>
    </lineage>
</organism>
<gene>
    <name evidence="3" type="ordered locus">sce3767</name>
</gene>
<feature type="transmembrane region" description="Helical" evidence="2">
    <location>
        <begin position="21"/>
        <end position="38"/>
    </location>
</feature>
<accession>A9GWG7</accession>
<protein>
    <submittedName>
        <fullName evidence="3">Uncharacterized protein</fullName>
    </submittedName>
</protein>
<dbReference type="AlphaFoldDB" id="A9GWG7"/>
<dbReference type="STRING" id="448385.sce3767"/>
<dbReference type="BioCyc" id="SCEL448385:SCE_RS19300-MONOMER"/>
<feature type="region of interest" description="Disordered" evidence="1">
    <location>
        <begin position="47"/>
        <end position="68"/>
    </location>
</feature>
<evidence type="ECO:0000256" key="1">
    <source>
        <dbReference type="SAM" id="MobiDB-lite"/>
    </source>
</evidence>
<keyword evidence="4" id="KW-1185">Reference proteome</keyword>